<evidence type="ECO:0000256" key="1">
    <source>
        <dbReference type="ARBA" id="ARBA00023015"/>
    </source>
</evidence>
<dbReference type="InterPro" id="IPR003313">
    <property type="entry name" value="AraC-bd"/>
</dbReference>
<protein>
    <submittedName>
        <fullName evidence="5">AraC family transcriptional regulator</fullName>
    </submittedName>
</protein>
<dbReference type="PROSITE" id="PS00041">
    <property type="entry name" value="HTH_ARAC_FAMILY_1"/>
    <property type="match status" value="1"/>
</dbReference>
<dbReference type="InterPro" id="IPR020449">
    <property type="entry name" value="Tscrpt_reg_AraC-type_HTH"/>
</dbReference>
<organism evidence="5 6">
    <name type="scientific">Paenibacillus flagellatus</name>
    <dbReference type="NCBI Taxonomy" id="2211139"/>
    <lineage>
        <taxon>Bacteria</taxon>
        <taxon>Bacillati</taxon>
        <taxon>Bacillota</taxon>
        <taxon>Bacilli</taxon>
        <taxon>Bacillales</taxon>
        <taxon>Paenibacillaceae</taxon>
        <taxon>Paenibacillus</taxon>
    </lineage>
</organism>
<dbReference type="Gene3D" id="2.60.120.10">
    <property type="entry name" value="Jelly Rolls"/>
    <property type="match status" value="1"/>
</dbReference>
<dbReference type="SUPFAM" id="SSF51215">
    <property type="entry name" value="Regulatory protein AraC"/>
    <property type="match status" value="1"/>
</dbReference>
<dbReference type="PROSITE" id="PS01124">
    <property type="entry name" value="HTH_ARAC_FAMILY_2"/>
    <property type="match status" value="1"/>
</dbReference>
<dbReference type="Proteomes" id="UP000247476">
    <property type="component" value="Unassembled WGS sequence"/>
</dbReference>
<evidence type="ECO:0000259" key="4">
    <source>
        <dbReference type="PROSITE" id="PS01124"/>
    </source>
</evidence>
<gene>
    <name evidence="5" type="ORF">DLM86_07880</name>
</gene>
<name>A0A2V5K8D3_9BACL</name>
<keyword evidence="1" id="KW-0805">Transcription regulation</keyword>
<dbReference type="Pfam" id="PF12833">
    <property type="entry name" value="HTH_18"/>
    <property type="match status" value="1"/>
</dbReference>
<dbReference type="InterPro" id="IPR014710">
    <property type="entry name" value="RmlC-like_jellyroll"/>
</dbReference>
<dbReference type="SUPFAM" id="SSF46689">
    <property type="entry name" value="Homeodomain-like"/>
    <property type="match status" value="1"/>
</dbReference>
<keyword evidence="3" id="KW-0804">Transcription</keyword>
<dbReference type="InterPro" id="IPR018062">
    <property type="entry name" value="HTH_AraC-typ_CS"/>
</dbReference>
<reference evidence="5 6" key="1">
    <citation type="submission" date="2018-05" db="EMBL/GenBank/DDBJ databases">
        <title>Paenibacillus flagellatus sp. nov., isolated from selenium mineral soil.</title>
        <authorList>
            <person name="Dai X."/>
        </authorList>
    </citation>
    <scope>NUCLEOTIDE SEQUENCE [LARGE SCALE GENOMIC DNA]</scope>
    <source>
        <strain evidence="5 6">DXL2</strain>
    </source>
</reference>
<dbReference type="InterPro" id="IPR018060">
    <property type="entry name" value="HTH_AraC"/>
</dbReference>
<feature type="domain" description="HTH araC/xylS-type" evidence="4">
    <location>
        <begin position="196"/>
        <end position="294"/>
    </location>
</feature>
<evidence type="ECO:0000313" key="5">
    <source>
        <dbReference type="EMBL" id="PYI55638.1"/>
    </source>
</evidence>
<proteinExistence type="predicted"/>
<dbReference type="PANTHER" id="PTHR43280:SF2">
    <property type="entry name" value="HTH-TYPE TRANSCRIPTIONAL REGULATOR EXSA"/>
    <property type="match status" value="1"/>
</dbReference>
<keyword evidence="2" id="KW-0238">DNA-binding</keyword>
<keyword evidence="6" id="KW-1185">Reference proteome</keyword>
<sequence>MIKMTRFPMTRNLYSTESCFNISPYFPFHIVVAALTQKFPVHRHDFLELSLVIEGEGRQVINGVTYPMAPGTCTFLLPFQVHEIVPGPSKPLRLYNCMFDSDFLFQSSGAGLGLKDLLFPQEKWVPSVRFTAELYEFVKSLMHGMLTEFVGGELWRDELLRIKLSEVLIRFDRQRRSESTADPAKTGGSAHADSIWSVIHYMQTHYQEPITLSGLADVFELNSSCLSADLKRHTGLNFVRLLHEFRVRHACSLLACTDMNVFDIAFEVGFGSYPSFLRIFRELKGVAPGEYRKRFQTNTNTIAT</sequence>
<comment type="caution">
    <text evidence="5">The sequence shown here is derived from an EMBL/GenBank/DDBJ whole genome shotgun (WGS) entry which is preliminary data.</text>
</comment>
<dbReference type="GO" id="GO:0043565">
    <property type="term" value="F:sequence-specific DNA binding"/>
    <property type="evidence" value="ECO:0007669"/>
    <property type="project" value="InterPro"/>
</dbReference>
<dbReference type="SMART" id="SM00342">
    <property type="entry name" value="HTH_ARAC"/>
    <property type="match status" value="1"/>
</dbReference>
<evidence type="ECO:0000313" key="6">
    <source>
        <dbReference type="Proteomes" id="UP000247476"/>
    </source>
</evidence>
<dbReference type="InterPro" id="IPR009057">
    <property type="entry name" value="Homeodomain-like_sf"/>
</dbReference>
<evidence type="ECO:0000256" key="3">
    <source>
        <dbReference type="ARBA" id="ARBA00023163"/>
    </source>
</evidence>
<dbReference type="InterPro" id="IPR037923">
    <property type="entry name" value="HTH-like"/>
</dbReference>
<dbReference type="Pfam" id="PF02311">
    <property type="entry name" value="AraC_binding"/>
    <property type="match status" value="1"/>
</dbReference>
<dbReference type="AlphaFoldDB" id="A0A2V5K8D3"/>
<dbReference type="GO" id="GO:0003700">
    <property type="term" value="F:DNA-binding transcription factor activity"/>
    <property type="evidence" value="ECO:0007669"/>
    <property type="project" value="InterPro"/>
</dbReference>
<dbReference type="PANTHER" id="PTHR43280">
    <property type="entry name" value="ARAC-FAMILY TRANSCRIPTIONAL REGULATOR"/>
    <property type="match status" value="1"/>
</dbReference>
<evidence type="ECO:0000256" key="2">
    <source>
        <dbReference type="ARBA" id="ARBA00023125"/>
    </source>
</evidence>
<accession>A0A2V5K8D3</accession>
<dbReference type="EMBL" id="QJVJ01000003">
    <property type="protein sequence ID" value="PYI55638.1"/>
    <property type="molecule type" value="Genomic_DNA"/>
</dbReference>
<dbReference type="Gene3D" id="1.10.10.60">
    <property type="entry name" value="Homeodomain-like"/>
    <property type="match status" value="2"/>
</dbReference>
<dbReference type="PRINTS" id="PR00032">
    <property type="entry name" value="HTHARAC"/>
</dbReference>